<comment type="caution">
    <text evidence="2">The sequence shown here is derived from an EMBL/GenBank/DDBJ whole genome shotgun (WGS) entry which is preliminary data.</text>
</comment>
<name>A0A8H6ZIM5_9AGAR</name>
<reference evidence="2" key="1">
    <citation type="submission" date="2020-05" db="EMBL/GenBank/DDBJ databases">
        <title>Mycena genomes resolve the evolution of fungal bioluminescence.</title>
        <authorList>
            <person name="Tsai I.J."/>
        </authorList>
    </citation>
    <scope>NUCLEOTIDE SEQUENCE</scope>
    <source>
        <strain evidence="2">160909Yilan</strain>
    </source>
</reference>
<gene>
    <name evidence="2" type="ORF">MSAN_00118000</name>
</gene>
<proteinExistence type="predicted"/>
<sequence>MISKALGEEVTFTTGPPTGHPPFDAMFAAQAEHNGFYTSTPVPNPDLAALGAKFGTMEQFVETELKKHYQ</sequence>
<feature type="compositionally biased region" description="Low complexity" evidence="1">
    <location>
        <begin position="11"/>
        <end position="22"/>
    </location>
</feature>
<keyword evidence="3" id="KW-1185">Reference proteome</keyword>
<evidence type="ECO:0000313" key="2">
    <source>
        <dbReference type="EMBL" id="KAF7377001.1"/>
    </source>
</evidence>
<feature type="region of interest" description="Disordered" evidence="1">
    <location>
        <begin position="1"/>
        <end position="22"/>
    </location>
</feature>
<dbReference type="OrthoDB" id="419598at2759"/>
<dbReference type="EMBL" id="JACAZH010000001">
    <property type="protein sequence ID" value="KAF7377001.1"/>
    <property type="molecule type" value="Genomic_DNA"/>
</dbReference>
<dbReference type="AlphaFoldDB" id="A0A8H6ZIM5"/>
<protein>
    <submittedName>
        <fullName evidence="2">NmrA domain-containing protein</fullName>
    </submittedName>
</protein>
<accession>A0A8H6ZIM5</accession>
<evidence type="ECO:0000313" key="3">
    <source>
        <dbReference type="Proteomes" id="UP000623467"/>
    </source>
</evidence>
<dbReference type="Proteomes" id="UP000623467">
    <property type="component" value="Unassembled WGS sequence"/>
</dbReference>
<organism evidence="2 3">
    <name type="scientific">Mycena sanguinolenta</name>
    <dbReference type="NCBI Taxonomy" id="230812"/>
    <lineage>
        <taxon>Eukaryota</taxon>
        <taxon>Fungi</taxon>
        <taxon>Dikarya</taxon>
        <taxon>Basidiomycota</taxon>
        <taxon>Agaricomycotina</taxon>
        <taxon>Agaricomycetes</taxon>
        <taxon>Agaricomycetidae</taxon>
        <taxon>Agaricales</taxon>
        <taxon>Marasmiineae</taxon>
        <taxon>Mycenaceae</taxon>
        <taxon>Mycena</taxon>
    </lineage>
</organism>
<evidence type="ECO:0000256" key="1">
    <source>
        <dbReference type="SAM" id="MobiDB-lite"/>
    </source>
</evidence>